<keyword evidence="1" id="KW-0732">Signal</keyword>
<protein>
    <submittedName>
        <fullName evidence="2">Putative lipoprotein</fullName>
    </submittedName>
</protein>
<name>F5YD91_LEAAZ</name>
<sequence>MKKNKLFLLGMLGMVLTFGLMFVGCDNDSTSGGGGHQITIKNENAASITHVKISLYEGGTVRFDQDVTIAQDNEKTFSFGNDDWVFVVEITVNGSTKTNSYVNLGGDGVVTVILRSTGSFD</sequence>
<dbReference type="STRING" id="545695.TREAZ_1666"/>
<keyword evidence="3" id="KW-1185">Reference proteome</keyword>
<feature type="signal peptide" evidence="1">
    <location>
        <begin position="1"/>
        <end position="23"/>
    </location>
</feature>
<reference evidence="3" key="1">
    <citation type="submission" date="2009-12" db="EMBL/GenBank/DDBJ databases">
        <title>Complete sequence of Treponema azotonutricium strain ZAS-9.</title>
        <authorList>
            <person name="Tetu S.G."/>
            <person name="Matson E."/>
            <person name="Ren Q."/>
            <person name="Seshadri R."/>
            <person name="Elbourne L."/>
            <person name="Hassan K.A."/>
            <person name="Durkin A."/>
            <person name="Radune D."/>
            <person name="Mohamoud Y."/>
            <person name="Shay R."/>
            <person name="Jin S."/>
            <person name="Zhang X."/>
            <person name="Lucey K."/>
            <person name="Ballor N.R."/>
            <person name="Ottesen E."/>
            <person name="Rosenthal R."/>
            <person name="Allen A."/>
            <person name="Leadbetter J.R."/>
            <person name="Paulsen I.T."/>
        </authorList>
    </citation>
    <scope>NUCLEOTIDE SEQUENCE [LARGE SCALE GENOMIC DNA]</scope>
    <source>
        <strain evidence="3">ATCC BAA-888 / DSM 13862 / ZAS-9</strain>
    </source>
</reference>
<gene>
    <name evidence="2" type="ordered locus">TREAZ_1666</name>
</gene>
<keyword evidence="2" id="KW-0449">Lipoprotein</keyword>
<dbReference type="PROSITE" id="PS51257">
    <property type="entry name" value="PROKAR_LIPOPROTEIN"/>
    <property type="match status" value="1"/>
</dbReference>
<dbReference type="EMBL" id="CP001841">
    <property type="protein sequence ID" value="AEF80107.1"/>
    <property type="molecule type" value="Genomic_DNA"/>
</dbReference>
<accession>F5YD91</accession>
<evidence type="ECO:0000256" key="1">
    <source>
        <dbReference type="SAM" id="SignalP"/>
    </source>
</evidence>
<reference evidence="2 3" key="2">
    <citation type="journal article" date="2011" name="ISME J.">
        <title>RNA-seq reveals cooperative metabolic interactions between two termite-gut spirochete species in co-culture.</title>
        <authorList>
            <person name="Rosenthal A.Z."/>
            <person name="Matson E.G."/>
            <person name="Eldar A."/>
            <person name="Leadbetter J.R."/>
        </authorList>
    </citation>
    <scope>NUCLEOTIDE SEQUENCE [LARGE SCALE GENOMIC DNA]</scope>
    <source>
        <strain evidence="3">ATCC BAA-888 / DSM 13862 / ZAS-9</strain>
    </source>
</reference>
<proteinExistence type="predicted"/>
<dbReference type="Proteomes" id="UP000009222">
    <property type="component" value="Chromosome"/>
</dbReference>
<evidence type="ECO:0000313" key="3">
    <source>
        <dbReference type="Proteomes" id="UP000009222"/>
    </source>
</evidence>
<dbReference type="HOGENOM" id="CLU_2037022_0_0_12"/>
<dbReference type="AlphaFoldDB" id="F5YD91"/>
<feature type="chain" id="PRO_5003329562" evidence="1">
    <location>
        <begin position="24"/>
        <end position="121"/>
    </location>
</feature>
<evidence type="ECO:0000313" key="2">
    <source>
        <dbReference type="EMBL" id="AEF80107.1"/>
    </source>
</evidence>
<organism evidence="2 3">
    <name type="scientific">Leadbettera azotonutricia (strain ATCC BAA-888 / DSM 13862 / ZAS-9)</name>
    <name type="common">Treponema azotonutricium</name>
    <dbReference type="NCBI Taxonomy" id="545695"/>
    <lineage>
        <taxon>Bacteria</taxon>
        <taxon>Pseudomonadati</taxon>
        <taxon>Spirochaetota</taxon>
        <taxon>Spirochaetia</taxon>
        <taxon>Spirochaetales</taxon>
        <taxon>Breznakiellaceae</taxon>
        <taxon>Leadbettera</taxon>
    </lineage>
</organism>
<dbReference type="KEGG" id="taz:TREAZ_1666"/>
<dbReference type="InParanoid" id="F5YD91"/>
<dbReference type="RefSeq" id="WP_015710356.1">
    <property type="nucleotide sequence ID" value="NC_015577.1"/>
</dbReference>